<organism evidence="1 2">
    <name type="scientific">Paraglomus brasilianum</name>
    <dbReference type="NCBI Taxonomy" id="144538"/>
    <lineage>
        <taxon>Eukaryota</taxon>
        <taxon>Fungi</taxon>
        <taxon>Fungi incertae sedis</taxon>
        <taxon>Mucoromycota</taxon>
        <taxon>Glomeromycotina</taxon>
        <taxon>Glomeromycetes</taxon>
        <taxon>Paraglomerales</taxon>
        <taxon>Paraglomeraceae</taxon>
        <taxon>Paraglomus</taxon>
    </lineage>
</organism>
<sequence length="49" mass="5902">FLQYRNGAEDFTYDKRQDHKMYKKALDVLLLSKDHSYAQQAQACLSWFE</sequence>
<gene>
    <name evidence="1" type="ORF">PBRASI_LOCUS11105</name>
</gene>
<evidence type="ECO:0000313" key="1">
    <source>
        <dbReference type="EMBL" id="CAG8667122.1"/>
    </source>
</evidence>
<feature type="non-terminal residue" evidence="1">
    <location>
        <position position="1"/>
    </location>
</feature>
<dbReference type="AlphaFoldDB" id="A0A9N9HB88"/>
<feature type="non-terminal residue" evidence="1">
    <location>
        <position position="49"/>
    </location>
</feature>
<keyword evidence="2" id="KW-1185">Reference proteome</keyword>
<evidence type="ECO:0000313" key="2">
    <source>
        <dbReference type="Proteomes" id="UP000789739"/>
    </source>
</evidence>
<proteinExistence type="predicted"/>
<dbReference type="EMBL" id="CAJVPI010004378">
    <property type="protein sequence ID" value="CAG8667122.1"/>
    <property type="molecule type" value="Genomic_DNA"/>
</dbReference>
<reference evidence="1" key="1">
    <citation type="submission" date="2021-06" db="EMBL/GenBank/DDBJ databases">
        <authorList>
            <person name="Kallberg Y."/>
            <person name="Tangrot J."/>
            <person name="Rosling A."/>
        </authorList>
    </citation>
    <scope>NUCLEOTIDE SEQUENCE</scope>
    <source>
        <strain evidence="1">BR232B</strain>
    </source>
</reference>
<protein>
    <submittedName>
        <fullName evidence="1">6536_t:CDS:1</fullName>
    </submittedName>
</protein>
<dbReference type="Proteomes" id="UP000789739">
    <property type="component" value="Unassembled WGS sequence"/>
</dbReference>
<comment type="caution">
    <text evidence="1">The sequence shown here is derived from an EMBL/GenBank/DDBJ whole genome shotgun (WGS) entry which is preliminary data.</text>
</comment>
<dbReference type="OrthoDB" id="2446415at2759"/>
<name>A0A9N9HB88_9GLOM</name>
<accession>A0A9N9HB88</accession>